<comment type="caution">
    <text evidence="1">The sequence shown here is derived from an EMBL/GenBank/DDBJ whole genome shotgun (WGS) entry which is preliminary data.</text>
</comment>
<reference evidence="1 2" key="1">
    <citation type="submission" date="2018-02" db="EMBL/GenBank/DDBJ databases">
        <authorList>
            <person name="Skraban J."/>
            <person name="Trcek J."/>
        </authorList>
    </citation>
    <scope>NUCLEOTIDE SEQUENCE [LARGE SCALE GENOMIC DNA]</scope>
    <source>
        <strain evidence="1 2">AV446</strain>
    </source>
</reference>
<organism evidence="1 2">
    <name type="scientific">Novacetimonas pomaceti</name>
    <dbReference type="NCBI Taxonomy" id="2021998"/>
    <lineage>
        <taxon>Bacteria</taxon>
        <taxon>Pseudomonadati</taxon>
        <taxon>Pseudomonadota</taxon>
        <taxon>Alphaproteobacteria</taxon>
        <taxon>Acetobacterales</taxon>
        <taxon>Acetobacteraceae</taxon>
        <taxon>Novacetimonas</taxon>
    </lineage>
</organism>
<accession>A0ABX5P0G9</accession>
<evidence type="ECO:0000313" key="2">
    <source>
        <dbReference type="Proteomes" id="UP000248116"/>
    </source>
</evidence>
<proteinExistence type="predicted"/>
<gene>
    <name evidence="1" type="ORF">C3920_15780</name>
</gene>
<dbReference type="Proteomes" id="UP000248116">
    <property type="component" value="Unassembled WGS sequence"/>
</dbReference>
<protein>
    <submittedName>
        <fullName evidence="1">Uncharacterized protein</fullName>
    </submittedName>
</protein>
<keyword evidence="2" id="KW-1185">Reference proteome</keyword>
<sequence length="72" mass="8112">MVILAINGLLTTNFLGARKRPERLQSIATFFELSPDVLQSSLKIKFECRDFTGVDISVGHTIKIFRFNPSIV</sequence>
<name>A0ABX5P0G9_9PROT</name>
<evidence type="ECO:0000313" key="1">
    <source>
        <dbReference type="EMBL" id="PYD46353.1"/>
    </source>
</evidence>
<dbReference type="EMBL" id="PRCW01000140">
    <property type="protein sequence ID" value="PYD46353.1"/>
    <property type="molecule type" value="Genomic_DNA"/>
</dbReference>